<keyword evidence="3" id="KW-1185">Reference proteome</keyword>
<reference evidence="2 3" key="1">
    <citation type="submission" date="2019-07" db="EMBL/GenBank/DDBJ databases">
        <title>Diversity of Bacteria from Kongsfjorden, Arctic.</title>
        <authorList>
            <person name="Yu Y."/>
        </authorList>
    </citation>
    <scope>NUCLEOTIDE SEQUENCE [LARGE SCALE GENOMIC DNA]</scope>
    <source>
        <strain evidence="2 3">SM1923</strain>
    </source>
</reference>
<dbReference type="InterPro" id="IPR052181">
    <property type="entry name" value="5hmC_binding"/>
</dbReference>
<organism evidence="2 3">
    <name type="scientific">Cobetia crustatorum</name>
    <dbReference type="NCBI Taxonomy" id="553385"/>
    <lineage>
        <taxon>Bacteria</taxon>
        <taxon>Pseudomonadati</taxon>
        <taxon>Pseudomonadota</taxon>
        <taxon>Gammaproteobacteria</taxon>
        <taxon>Oceanospirillales</taxon>
        <taxon>Halomonadaceae</taxon>
        <taxon>Cobetia</taxon>
    </lineage>
</organism>
<accession>A0A558HDS1</accession>
<evidence type="ECO:0000313" key="3">
    <source>
        <dbReference type="Proteomes" id="UP000319941"/>
    </source>
</evidence>
<dbReference type="Pfam" id="PF01878">
    <property type="entry name" value="EVE"/>
    <property type="match status" value="1"/>
</dbReference>
<dbReference type="AlphaFoldDB" id="A0A558HDS1"/>
<sequence>MRHWLVKTEPDTFSLEDLRRESPALWDGVRNYQARNFLREMRCGDVVLIQHSSCKVPAIVGLAVVSEIALPDPTASQPDHAGFDPRHVADLEAGKPPRWLAPRLAYLRPLSTTLPLSRIKAAPPMAESHLVRRARLSVMPLNENEIACIASLAGESLMP</sequence>
<dbReference type="InterPro" id="IPR002740">
    <property type="entry name" value="EVE_domain"/>
</dbReference>
<dbReference type="OrthoDB" id="9791347at2"/>
<dbReference type="PANTHER" id="PTHR14087">
    <property type="entry name" value="THYMOCYTE NUCLEAR PROTEIN 1"/>
    <property type="match status" value="1"/>
</dbReference>
<dbReference type="RefSeq" id="WP_144728094.1">
    <property type="nucleotide sequence ID" value="NZ_CAWOWR010000061.1"/>
</dbReference>
<dbReference type="CDD" id="cd21133">
    <property type="entry name" value="EVE"/>
    <property type="match status" value="1"/>
</dbReference>
<dbReference type="InterPro" id="IPR047197">
    <property type="entry name" value="THYN1-like_EVE"/>
</dbReference>
<dbReference type="Proteomes" id="UP000319941">
    <property type="component" value="Unassembled WGS sequence"/>
</dbReference>
<gene>
    <name evidence="2" type="ORF">FQP86_17215</name>
</gene>
<proteinExistence type="predicted"/>
<name>A0A558HDS1_9GAMM</name>
<feature type="domain" description="EVE" evidence="1">
    <location>
        <begin position="2"/>
        <end position="151"/>
    </location>
</feature>
<dbReference type="InterPro" id="IPR015947">
    <property type="entry name" value="PUA-like_sf"/>
</dbReference>
<dbReference type="Gene3D" id="3.10.590.10">
    <property type="entry name" value="ph1033 like domains"/>
    <property type="match status" value="1"/>
</dbReference>
<evidence type="ECO:0000259" key="1">
    <source>
        <dbReference type="Pfam" id="PF01878"/>
    </source>
</evidence>
<dbReference type="EMBL" id="VNFH01000016">
    <property type="protein sequence ID" value="TVU67279.1"/>
    <property type="molecule type" value="Genomic_DNA"/>
</dbReference>
<dbReference type="PANTHER" id="PTHR14087:SF7">
    <property type="entry name" value="THYMOCYTE NUCLEAR PROTEIN 1"/>
    <property type="match status" value="1"/>
</dbReference>
<evidence type="ECO:0000313" key="2">
    <source>
        <dbReference type="EMBL" id="TVU67279.1"/>
    </source>
</evidence>
<comment type="caution">
    <text evidence="2">The sequence shown here is derived from an EMBL/GenBank/DDBJ whole genome shotgun (WGS) entry which is preliminary data.</text>
</comment>
<dbReference type="SUPFAM" id="SSF88697">
    <property type="entry name" value="PUA domain-like"/>
    <property type="match status" value="1"/>
</dbReference>
<protein>
    <submittedName>
        <fullName evidence="2">EVE domain-containing protein</fullName>
    </submittedName>
</protein>